<name>A0A5K1EZ24_9MAGN</name>
<evidence type="ECO:0008006" key="2">
    <source>
        <dbReference type="Google" id="ProtNLM"/>
    </source>
</evidence>
<dbReference type="AlphaFoldDB" id="A0A5K1EZ24"/>
<evidence type="ECO:0000313" key="1">
    <source>
        <dbReference type="EMBL" id="VVW56415.1"/>
    </source>
</evidence>
<accession>A0A5K1EZ24</accession>
<protein>
    <recommendedName>
        <fullName evidence="2">Retrotransposon gag domain-containing protein</fullName>
    </recommendedName>
</protein>
<reference evidence="1" key="1">
    <citation type="submission" date="2019-09" db="EMBL/GenBank/DDBJ databases">
        <authorList>
            <person name="Zhang L."/>
        </authorList>
    </citation>
    <scope>NUCLEOTIDE SEQUENCE</scope>
</reference>
<dbReference type="Gramene" id="NC7G0061750.1">
    <property type="protein sequence ID" value="NC7G0061750.1:cds"/>
    <property type="gene ID" value="NC7G0061750"/>
</dbReference>
<organism evidence="1">
    <name type="scientific">Nymphaea colorata</name>
    <name type="common">pocket water lily</name>
    <dbReference type="NCBI Taxonomy" id="210225"/>
    <lineage>
        <taxon>Eukaryota</taxon>
        <taxon>Viridiplantae</taxon>
        <taxon>Streptophyta</taxon>
        <taxon>Embryophyta</taxon>
        <taxon>Tracheophyta</taxon>
        <taxon>Spermatophyta</taxon>
        <taxon>Magnoliopsida</taxon>
        <taxon>Nymphaeales</taxon>
        <taxon>Nymphaeaceae</taxon>
        <taxon>Nymphaea</taxon>
    </lineage>
</organism>
<proteinExistence type="predicted"/>
<gene>
    <name evidence="1" type="ORF">NYM_LOCUS22859</name>
</gene>
<dbReference type="EMBL" id="LR721785">
    <property type="protein sequence ID" value="VVW56415.1"/>
    <property type="molecule type" value="Genomic_DNA"/>
</dbReference>
<sequence>MKASHAAMNFEGPAIRWFRWLVSQRGQPDWQQLVATMTARFGSSIYVDYNAELSKYAKKEVWWNTKSSLKKLATWFEHGQLRLSSGNLSAALRRNCGLKYKRYDPPLYMLALPRHVWLKKSTIVS</sequence>